<evidence type="ECO:0000313" key="1">
    <source>
        <dbReference type="EMBL" id="OAX36996.1"/>
    </source>
</evidence>
<dbReference type="EMBL" id="KV448379">
    <property type="protein sequence ID" value="OAX36996.1"/>
    <property type="molecule type" value="Genomic_DNA"/>
</dbReference>
<dbReference type="InParanoid" id="A0A1B7MWK5"/>
<protein>
    <submittedName>
        <fullName evidence="1">Uncharacterized protein</fullName>
    </submittedName>
</protein>
<gene>
    <name evidence="1" type="ORF">K503DRAFT_771931</name>
</gene>
<dbReference type="AlphaFoldDB" id="A0A1B7MWK5"/>
<proteinExistence type="predicted"/>
<accession>A0A1B7MWK5</accession>
<reference evidence="1 2" key="1">
    <citation type="submission" date="2016-06" db="EMBL/GenBank/DDBJ databases">
        <title>Comparative genomics of the ectomycorrhizal sister species Rhizopogon vinicolor and Rhizopogon vesiculosus (Basidiomycota: Boletales) reveals a divergence of the mating type B locus.</title>
        <authorList>
            <consortium name="DOE Joint Genome Institute"/>
            <person name="Mujic A.B."/>
            <person name="Kuo A."/>
            <person name="Tritt A."/>
            <person name="Lipzen A."/>
            <person name="Chen C."/>
            <person name="Johnson J."/>
            <person name="Sharma A."/>
            <person name="Barry K."/>
            <person name="Grigoriev I.V."/>
            <person name="Spatafora J.W."/>
        </authorList>
    </citation>
    <scope>NUCLEOTIDE SEQUENCE [LARGE SCALE GENOMIC DNA]</scope>
    <source>
        <strain evidence="1 2">AM-OR11-026</strain>
    </source>
</reference>
<organism evidence="1 2">
    <name type="scientific">Rhizopogon vinicolor AM-OR11-026</name>
    <dbReference type="NCBI Taxonomy" id="1314800"/>
    <lineage>
        <taxon>Eukaryota</taxon>
        <taxon>Fungi</taxon>
        <taxon>Dikarya</taxon>
        <taxon>Basidiomycota</taxon>
        <taxon>Agaricomycotina</taxon>
        <taxon>Agaricomycetes</taxon>
        <taxon>Agaricomycetidae</taxon>
        <taxon>Boletales</taxon>
        <taxon>Suillineae</taxon>
        <taxon>Rhizopogonaceae</taxon>
        <taxon>Rhizopogon</taxon>
    </lineage>
</organism>
<name>A0A1B7MWK5_9AGAM</name>
<sequence>MISLERGIQLKINSTGCSKNTIRTLITLSQIATMKFISLTTVVLSVAVIVGADDVIGIPCYKADGMGCGTVAIHNNDLPFVYICGPQKTITFYLDCLCDTCCKIEGTIGVCEAP</sequence>
<keyword evidence="2" id="KW-1185">Reference proteome</keyword>
<dbReference type="Proteomes" id="UP000092154">
    <property type="component" value="Unassembled WGS sequence"/>
</dbReference>
<evidence type="ECO:0000313" key="2">
    <source>
        <dbReference type="Proteomes" id="UP000092154"/>
    </source>
</evidence>